<reference evidence="1" key="1">
    <citation type="journal article" date="2020" name="Stud. Mycol.">
        <title>101 Dothideomycetes genomes: a test case for predicting lifestyles and emergence of pathogens.</title>
        <authorList>
            <person name="Haridas S."/>
            <person name="Albert R."/>
            <person name="Binder M."/>
            <person name="Bloem J."/>
            <person name="Labutti K."/>
            <person name="Salamov A."/>
            <person name="Andreopoulos B."/>
            <person name="Baker S."/>
            <person name="Barry K."/>
            <person name="Bills G."/>
            <person name="Bluhm B."/>
            <person name="Cannon C."/>
            <person name="Castanera R."/>
            <person name="Culley D."/>
            <person name="Daum C."/>
            <person name="Ezra D."/>
            <person name="Gonzalez J."/>
            <person name="Henrissat B."/>
            <person name="Kuo A."/>
            <person name="Liang C."/>
            <person name="Lipzen A."/>
            <person name="Lutzoni F."/>
            <person name="Magnuson J."/>
            <person name="Mondo S."/>
            <person name="Nolan M."/>
            <person name="Ohm R."/>
            <person name="Pangilinan J."/>
            <person name="Park H.-J."/>
            <person name="Ramirez L."/>
            <person name="Alfaro M."/>
            <person name="Sun H."/>
            <person name="Tritt A."/>
            <person name="Yoshinaga Y."/>
            <person name="Zwiers L.-H."/>
            <person name="Turgeon B."/>
            <person name="Goodwin S."/>
            <person name="Spatafora J."/>
            <person name="Crous P."/>
            <person name="Grigoriev I."/>
        </authorList>
    </citation>
    <scope>NUCLEOTIDE SEQUENCE</scope>
    <source>
        <strain evidence="1">SCOH1-5</strain>
    </source>
</reference>
<name>A0A6A6EW02_9PEZI</name>
<sequence length="105" mass="11465">MLSLAQRTSTTTAPDCLMIFRLDLGPTLCWVPPSPSLQGVNGYTCPATNNCQGRQLNSLRPTPTRWLPRGMHTVQRTRITPSTPAPCRQAVHDCETCLEPGLSSS</sequence>
<accession>A0A6A6EW02</accession>
<dbReference type="EMBL" id="ML992720">
    <property type="protein sequence ID" value="KAF2206468.1"/>
    <property type="molecule type" value="Genomic_DNA"/>
</dbReference>
<gene>
    <name evidence="1" type="ORF">CERZMDRAFT_89297</name>
</gene>
<proteinExistence type="predicted"/>
<dbReference type="Proteomes" id="UP000799539">
    <property type="component" value="Unassembled WGS sequence"/>
</dbReference>
<evidence type="ECO:0000313" key="1">
    <source>
        <dbReference type="EMBL" id="KAF2206468.1"/>
    </source>
</evidence>
<keyword evidence="2" id="KW-1185">Reference proteome</keyword>
<protein>
    <submittedName>
        <fullName evidence="1">Uncharacterized protein</fullName>
    </submittedName>
</protein>
<organism evidence="1 2">
    <name type="scientific">Cercospora zeae-maydis SCOH1-5</name>
    <dbReference type="NCBI Taxonomy" id="717836"/>
    <lineage>
        <taxon>Eukaryota</taxon>
        <taxon>Fungi</taxon>
        <taxon>Dikarya</taxon>
        <taxon>Ascomycota</taxon>
        <taxon>Pezizomycotina</taxon>
        <taxon>Dothideomycetes</taxon>
        <taxon>Dothideomycetidae</taxon>
        <taxon>Mycosphaerellales</taxon>
        <taxon>Mycosphaerellaceae</taxon>
        <taxon>Cercospora</taxon>
    </lineage>
</organism>
<evidence type="ECO:0000313" key="2">
    <source>
        <dbReference type="Proteomes" id="UP000799539"/>
    </source>
</evidence>
<dbReference type="AlphaFoldDB" id="A0A6A6EW02"/>